<dbReference type="InterPro" id="IPR038727">
    <property type="entry name" value="NadR/Ttd14_AAA_dom"/>
</dbReference>
<evidence type="ECO:0000313" key="5">
    <source>
        <dbReference type="Proteomes" id="UP000520770"/>
    </source>
</evidence>
<evidence type="ECO:0000313" key="7">
    <source>
        <dbReference type="Proteomes" id="UP000576087"/>
    </source>
</evidence>
<keyword evidence="6" id="KW-1185">Reference proteome</keyword>
<gene>
    <name evidence="3" type="ORF">GGE31_000946</name>
    <name evidence="2" type="ORF">GGE33_000839</name>
    <name evidence="4" type="ORF">GGE35_000945</name>
</gene>
<sequence>MDRFVVISGCSGGGKSTLLAELGARGFSVVEEPGRRIVRQEMQGEGRALPWVDLAAFARLAIDMAVADRRAAAGNTGWTFFDRGLIDAAVALEQVTGEPMAERWNEIHPYHPAVFMTPPWPEIYEGDAERQHSLDDAVAEYERLAAAYPKLGYKVMVLPKVSVVERADFVLSALG</sequence>
<dbReference type="Proteomes" id="UP000576087">
    <property type="component" value="Unassembled WGS sequence"/>
</dbReference>
<evidence type="ECO:0000313" key="4">
    <source>
        <dbReference type="EMBL" id="MBB4445163.1"/>
    </source>
</evidence>
<comment type="caution">
    <text evidence="2">The sequence shown here is derived from an EMBL/GenBank/DDBJ whole genome shotgun (WGS) entry which is preliminary data.</text>
</comment>
<dbReference type="Proteomes" id="UP000524535">
    <property type="component" value="Unassembled WGS sequence"/>
</dbReference>
<protein>
    <submittedName>
        <fullName evidence="2">Putative ATPase</fullName>
    </submittedName>
</protein>
<evidence type="ECO:0000313" key="3">
    <source>
        <dbReference type="EMBL" id="MBB4410475.1"/>
    </source>
</evidence>
<organism evidence="2 5">
    <name type="scientific">Aliirhizobium cellulosilyticum</name>
    <dbReference type="NCBI Taxonomy" id="393664"/>
    <lineage>
        <taxon>Bacteria</taxon>
        <taxon>Pseudomonadati</taxon>
        <taxon>Pseudomonadota</taxon>
        <taxon>Alphaproteobacteria</taxon>
        <taxon>Hyphomicrobiales</taxon>
        <taxon>Rhizobiaceae</taxon>
        <taxon>Aliirhizobium</taxon>
    </lineage>
</organism>
<reference evidence="5 6" key="1">
    <citation type="submission" date="2020-08" db="EMBL/GenBank/DDBJ databases">
        <title>Genomic Encyclopedia of Type Strains, Phase IV (KMG-V): Genome sequencing to study the core and pangenomes of soil and plant-associated prokaryotes.</title>
        <authorList>
            <person name="Whitman W."/>
        </authorList>
    </citation>
    <scope>NUCLEOTIDE SEQUENCE [LARGE SCALE GENOMIC DNA]</scope>
    <source>
        <strain evidence="3 6">SEMIA 444</strain>
        <strain evidence="2 5">SEMIA 448</strain>
        <strain evidence="4 7">SEMIA 452</strain>
    </source>
</reference>
<evidence type="ECO:0000313" key="6">
    <source>
        <dbReference type="Proteomes" id="UP000524535"/>
    </source>
</evidence>
<dbReference type="InterPro" id="IPR027417">
    <property type="entry name" value="P-loop_NTPase"/>
</dbReference>
<name>A0A7W6WNI7_9HYPH</name>
<dbReference type="Pfam" id="PF13521">
    <property type="entry name" value="AAA_28"/>
    <property type="match status" value="1"/>
</dbReference>
<dbReference type="EMBL" id="JACIHM010000001">
    <property type="protein sequence ID" value="MBB4445163.1"/>
    <property type="molecule type" value="Genomic_DNA"/>
</dbReference>
<dbReference type="EMBL" id="JACIGY010000001">
    <property type="protein sequence ID" value="MBB4410475.1"/>
    <property type="molecule type" value="Genomic_DNA"/>
</dbReference>
<dbReference type="Gene3D" id="3.40.50.300">
    <property type="entry name" value="P-loop containing nucleotide triphosphate hydrolases"/>
    <property type="match status" value="1"/>
</dbReference>
<dbReference type="RefSeq" id="WP_183821348.1">
    <property type="nucleotide sequence ID" value="NZ_JACIGW010000001.1"/>
</dbReference>
<dbReference type="AlphaFoldDB" id="A0A7W6WNI7"/>
<dbReference type="EMBL" id="JACIGW010000001">
    <property type="protein sequence ID" value="MBB4347131.1"/>
    <property type="molecule type" value="Genomic_DNA"/>
</dbReference>
<accession>A0A7W6WNI7</accession>
<feature type="domain" description="NadR/Ttd14 AAA" evidence="1">
    <location>
        <begin position="5"/>
        <end position="166"/>
    </location>
</feature>
<proteinExistence type="predicted"/>
<dbReference type="SUPFAM" id="SSF52540">
    <property type="entry name" value="P-loop containing nucleoside triphosphate hydrolases"/>
    <property type="match status" value="1"/>
</dbReference>
<evidence type="ECO:0000259" key="1">
    <source>
        <dbReference type="Pfam" id="PF13521"/>
    </source>
</evidence>
<evidence type="ECO:0000313" key="2">
    <source>
        <dbReference type="EMBL" id="MBB4347131.1"/>
    </source>
</evidence>
<dbReference type="Proteomes" id="UP000520770">
    <property type="component" value="Unassembled WGS sequence"/>
</dbReference>